<gene>
    <name evidence="7" type="primary">LOC105034392</name>
</gene>
<evidence type="ECO:0000256" key="2">
    <source>
        <dbReference type="ARBA" id="ARBA00023125"/>
    </source>
</evidence>
<keyword evidence="2" id="KW-0238">DNA-binding</keyword>
<dbReference type="GO" id="GO:0030154">
    <property type="term" value="P:cell differentiation"/>
    <property type="evidence" value="ECO:0007669"/>
    <property type="project" value="TreeGrafter"/>
</dbReference>
<dbReference type="PROSITE" id="PS51294">
    <property type="entry name" value="HTH_MYB"/>
    <property type="match status" value="1"/>
</dbReference>
<dbReference type="Proteomes" id="UP000504607">
    <property type="component" value="Chromosome 2"/>
</dbReference>
<evidence type="ECO:0000313" key="7">
    <source>
        <dbReference type="RefSeq" id="XP_019703865.2"/>
    </source>
</evidence>
<dbReference type="CDD" id="cd00167">
    <property type="entry name" value="SANT"/>
    <property type="match status" value="1"/>
</dbReference>
<dbReference type="GO" id="GO:0006355">
    <property type="term" value="P:regulation of DNA-templated transcription"/>
    <property type="evidence" value="ECO:0007669"/>
    <property type="project" value="TreeGrafter"/>
</dbReference>
<dbReference type="SMART" id="SM00717">
    <property type="entry name" value="SANT"/>
    <property type="match status" value="1"/>
</dbReference>
<dbReference type="PANTHER" id="PTHR47998">
    <property type="entry name" value="TRANSCRIPTION FACTOR MYB51-LIKE ISOFORM X1"/>
    <property type="match status" value="1"/>
</dbReference>
<dbReference type="Gene3D" id="1.10.10.60">
    <property type="entry name" value="Homeodomain-like"/>
    <property type="match status" value="1"/>
</dbReference>
<dbReference type="InterPro" id="IPR015495">
    <property type="entry name" value="Myb_TF_plants"/>
</dbReference>
<evidence type="ECO:0000256" key="3">
    <source>
        <dbReference type="ARBA" id="ARBA00023242"/>
    </source>
</evidence>
<evidence type="ECO:0000259" key="5">
    <source>
        <dbReference type="PROSITE" id="PS51294"/>
    </source>
</evidence>
<dbReference type="InterPro" id="IPR017930">
    <property type="entry name" value="Myb_dom"/>
</dbReference>
<proteinExistence type="predicted"/>
<evidence type="ECO:0000259" key="4">
    <source>
        <dbReference type="PROSITE" id="PS50090"/>
    </source>
</evidence>
<organism evidence="6 7">
    <name type="scientific">Elaeis guineensis var. tenera</name>
    <name type="common">Oil palm</name>
    <dbReference type="NCBI Taxonomy" id="51953"/>
    <lineage>
        <taxon>Eukaryota</taxon>
        <taxon>Viridiplantae</taxon>
        <taxon>Streptophyta</taxon>
        <taxon>Embryophyta</taxon>
        <taxon>Tracheophyta</taxon>
        <taxon>Spermatophyta</taxon>
        <taxon>Magnoliopsida</taxon>
        <taxon>Liliopsida</taxon>
        <taxon>Arecaceae</taxon>
        <taxon>Arecoideae</taxon>
        <taxon>Cocoseae</taxon>
        <taxon>Elaeidinae</taxon>
        <taxon>Elaeis</taxon>
    </lineage>
</organism>
<dbReference type="GO" id="GO:0005634">
    <property type="term" value="C:nucleus"/>
    <property type="evidence" value="ECO:0007669"/>
    <property type="project" value="UniProtKB-SubCell"/>
</dbReference>
<dbReference type="InterPro" id="IPR001005">
    <property type="entry name" value="SANT/Myb"/>
</dbReference>
<reference evidence="7" key="1">
    <citation type="submission" date="2025-08" db="UniProtKB">
        <authorList>
            <consortium name="RefSeq"/>
        </authorList>
    </citation>
    <scope>IDENTIFICATION</scope>
</reference>
<name>A0A6J0PEX5_ELAGV</name>
<dbReference type="SUPFAM" id="SSF46689">
    <property type="entry name" value="Homeodomain-like"/>
    <property type="match status" value="1"/>
</dbReference>
<evidence type="ECO:0000313" key="6">
    <source>
        <dbReference type="Proteomes" id="UP000504607"/>
    </source>
</evidence>
<dbReference type="AlphaFoldDB" id="A0A6J0PEX5"/>
<dbReference type="GO" id="GO:0000976">
    <property type="term" value="F:transcription cis-regulatory region binding"/>
    <property type="evidence" value="ECO:0007669"/>
    <property type="project" value="TreeGrafter"/>
</dbReference>
<dbReference type="RefSeq" id="XP_019703865.2">
    <property type="nucleotide sequence ID" value="XM_019848306.2"/>
</dbReference>
<dbReference type="InterPro" id="IPR009057">
    <property type="entry name" value="Homeodomain-like_sf"/>
</dbReference>
<dbReference type="PROSITE" id="PS50090">
    <property type="entry name" value="MYB_LIKE"/>
    <property type="match status" value="1"/>
</dbReference>
<protein>
    <submittedName>
        <fullName evidence="7">Transcription factor MYB48 isoform X1</fullName>
    </submittedName>
</protein>
<accession>A0A6J0PEX5</accession>
<evidence type="ECO:0000256" key="1">
    <source>
        <dbReference type="ARBA" id="ARBA00004123"/>
    </source>
</evidence>
<keyword evidence="3" id="KW-0539">Nucleus</keyword>
<dbReference type="OrthoDB" id="772379at2759"/>
<dbReference type="PANTHER" id="PTHR47998:SF48">
    <property type="entry name" value="MYB-LIKE TRANSCRIPTION FACTOR ETC3"/>
    <property type="match status" value="1"/>
</dbReference>
<sequence length="163" mass="19112">MAILMFHLLKHANQLDWMVWKHAMKTSTGVFSFFNFLLTGRIMENKVHKHVVNSWLIYDKTGEMQELDSANHGGKKQWPSMTQEEEDLISRLHHLLGDNRWELIAKRLPCRTAEEVESYWKIKGRGEFENNKIYKPVCTRLSPSFKFTMDEPLEDTKPSQSGS</sequence>
<feature type="domain" description="HTH myb-type" evidence="5">
    <location>
        <begin position="80"/>
        <end position="121"/>
    </location>
</feature>
<dbReference type="Pfam" id="PF00249">
    <property type="entry name" value="Myb_DNA-binding"/>
    <property type="match status" value="1"/>
</dbReference>
<feature type="domain" description="Myb-like" evidence="4">
    <location>
        <begin position="82"/>
        <end position="121"/>
    </location>
</feature>
<keyword evidence="6" id="KW-1185">Reference proteome</keyword>
<dbReference type="InParanoid" id="A0A6J0PEX5"/>
<comment type="subcellular location">
    <subcellularLocation>
        <location evidence="1">Nucleus</location>
    </subcellularLocation>
</comment>